<accession>A0A6I6MN72</accession>
<proteinExistence type="predicted"/>
<gene>
    <name evidence="1" type="ORF">DSM104635_03652</name>
</gene>
<reference evidence="2" key="1">
    <citation type="submission" date="2019-12" db="EMBL/GenBank/DDBJ databases">
        <title>Complete genome of Terracaulis silvestris 0127_4.</title>
        <authorList>
            <person name="Vieira S."/>
            <person name="Riedel T."/>
            <person name="Sproer C."/>
            <person name="Pascual J."/>
            <person name="Boedeker C."/>
            <person name="Overmann J."/>
        </authorList>
    </citation>
    <scope>NUCLEOTIDE SEQUENCE [LARGE SCALE GENOMIC DNA]</scope>
    <source>
        <strain evidence="2">0127_4</strain>
    </source>
</reference>
<evidence type="ECO:0000313" key="1">
    <source>
        <dbReference type="EMBL" id="QGZ96790.1"/>
    </source>
</evidence>
<protein>
    <recommendedName>
        <fullName evidence="3">DUF1579 domain-containing protein</fullName>
    </recommendedName>
</protein>
<dbReference type="KEGG" id="tsv:DSM104635_03652"/>
<keyword evidence="2" id="KW-1185">Reference proteome</keyword>
<dbReference type="AlphaFoldDB" id="A0A6I6MN72"/>
<sequence>MALRNPSARILFVLLVFGWLCVLTPHAVAQSDGARDFDWEIGAWNTHVRVRAPLSEDGAWTEFRGASIVHAFADGRANLVDLNVVNGDRRIEGVSLRLFNPQTQQWSLNFASMRDGQLTSPVYGGFENGRGVFYGQDSVDGRVVLVRFVISDVSANTARFVQSYSADGGVSWIDNWIATDTRH</sequence>
<organism evidence="1 2">
    <name type="scientific">Terricaulis silvestris</name>
    <dbReference type="NCBI Taxonomy" id="2686094"/>
    <lineage>
        <taxon>Bacteria</taxon>
        <taxon>Pseudomonadati</taxon>
        <taxon>Pseudomonadota</taxon>
        <taxon>Alphaproteobacteria</taxon>
        <taxon>Caulobacterales</taxon>
        <taxon>Caulobacteraceae</taxon>
        <taxon>Terricaulis</taxon>
    </lineage>
</organism>
<dbReference type="EMBL" id="CP047045">
    <property type="protein sequence ID" value="QGZ96790.1"/>
    <property type="molecule type" value="Genomic_DNA"/>
</dbReference>
<evidence type="ECO:0000313" key="2">
    <source>
        <dbReference type="Proteomes" id="UP000431269"/>
    </source>
</evidence>
<dbReference type="RefSeq" id="WP_158767561.1">
    <property type="nucleotide sequence ID" value="NZ_CP047045.1"/>
</dbReference>
<evidence type="ECO:0008006" key="3">
    <source>
        <dbReference type="Google" id="ProtNLM"/>
    </source>
</evidence>
<name>A0A6I6MN72_9CAUL</name>
<dbReference type="Proteomes" id="UP000431269">
    <property type="component" value="Chromosome"/>
</dbReference>